<name>A0A6A6GZ43_VIRVR</name>
<evidence type="ECO:0000259" key="1">
    <source>
        <dbReference type="Pfam" id="PF12937"/>
    </source>
</evidence>
<dbReference type="InterPro" id="IPR032675">
    <property type="entry name" value="LRR_dom_sf"/>
</dbReference>
<proteinExistence type="predicted"/>
<dbReference type="PANTHER" id="PTHR13318">
    <property type="entry name" value="PARTNER OF PAIRED, ISOFORM B-RELATED"/>
    <property type="match status" value="1"/>
</dbReference>
<dbReference type="AlphaFoldDB" id="A0A6A6GZ43"/>
<reference evidence="2" key="1">
    <citation type="journal article" date="2020" name="Stud. Mycol.">
        <title>101 Dothideomycetes genomes: a test case for predicting lifestyles and emergence of pathogens.</title>
        <authorList>
            <person name="Haridas S."/>
            <person name="Albert R."/>
            <person name="Binder M."/>
            <person name="Bloem J."/>
            <person name="Labutti K."/>
            <person name="Salamov A."/>
            <person name="Andreopoulos B."/>
            <person name="Baker S."/>
            <person name="Barry K."/>
            <person name="Bills G."/>
            <person name="Bluhm B."/>
            <person name="Cannon C."/>
            <person name="Castanera R."/>
            <person name="Culley D."/>
            <person name="Daum C."/>
            <person name="Ezra D."/>
            <person name="Gonzalez J."/>
            <person name="Henrissat B."/>
            <person name="Kuo A."/>
            <person name="Liang C."/>
            <person name="Lipzen A."/>
            <person name="Lutzoni F."/>
            <person name="Magnuson J."/>
            <person name="Mondo S."/>
            <person name="Nolan M."/>
            <person name="Ohm R."/>
            <person name="Pangilinan J."/>
            <person name="Park H.-J."/>
            <person name="Ramirez L."/>
            <person name="Alfaro M."/>
            <person name="Sun H."/>
            <person name="Tritt A."/>
            <person name="Yoshinaga Y."/>
            <person name="Zwiers L.-H."/>
            <person name="Turgeon B."/>
            <person name="Goodwin S."/>
            <person name="Spatafora J."/>
            <person name="Crous P."/>
            <person name="Grigoriev I."/>
        </authorList>
    </citation>
    <scope>NUCLEOTIDE SEQUENCE</scope>
    <source>
        <strain evidence="2">Tuck. ex Michener</strain>
    </source>
</reference>
<dbReference type="InterPro" id="IPR036047">
    <property type="entry name" value="F-box-like_dom_sf"/>
</dbReference>
<organism evidence="2 3">
    <name type="scientific">Viridothelium virens</name>
    <name type="common">Speckled blister lichen</name>
    <name type="synonym">Trypethelium virens</name>
    <dbReference type="NCBI Taxonomy" id="1048519"/>
    <lineage>
        <taxon>Eukaryota</taxon>
        <taxon>Fungi</taxon>
        <taxon>Dikarya</taxon>
        <taxon>Ascomycota</taxon>
        <taxon>Pezizomycotina</taxon>
        <taxon>Dothideomycetes</taxon>
        <taxon>Dothideomycetes incertae sedis</taxon>
        <taxon>Trypetheliales</taxon>
        <taxon>Trypetheliaceae</taxon>
        <taxon>Viridothelium</taxon>
    </lineage>
</organism>
<dbReference type="OrthoDB" id="2125396at2759"/>
<dbReference type="Pfam" id="PF12937">
    <property type="entry name" value="F-box-like"/>
    <property type="match status" value="1"/>
</dbReference>
<accession>A0A6A6GZ43</accession>
<dbReference type="Gene3D" id="1.20.1280.50">
    <property type="match status" value="1"/>
</dbReference>
<gene>
    <name evidence="2" type="ORF">EV356DRAFT_508134</name>
</gene>
<dbReference type="Proteomes" id="UP000800092">
    <property type="component" value="Unassembled WGS sequence"/>
</dbReference>
<sequence length="419" mass="47315">MPNVETYNICNVEEDFNELALSNAQGISLPDEILLEVLSYVRDTAGSQQTLWSCCLISRQWYSCAVPFLYEHPNLYGKNFEPFAATICPSVNLHIRKSPLAEYVRGLDMGRLVHQGSKSLTARILGRVKGGLEEFVAPQASFGINCFAALSKCSKLRLVDLSLIVETIPLDSLLRCLTHLLNLCILYFPRLSDSEIELELAQWSWPPNLRELWITNGGVPDSFLHNVSGLPSTLDTLAIQRCAKVTSQSLRRLPEKLSSQLRVLRISELPRLSWTSLDGVLARCPNLKQLSVPINNITQAFFDDPSDLEYLEITISNGAGGEHEVVPVDVCFAISDNLLPNLRGVCYPGTILSQSEEFRKEFDTLDCLLRERLGADEPTECTFKENRMTMNLTQMVEENLIGAWQWYPQYEARHELRHH</sequence>
<dbReference type="InterPro" id="IPR001810">
    <property type="entry name" value="F-box_dom"/>
</dbReference>
<dbReference type="SUPFAM" id="SSF52047">
    <property type="entry name" value="RNI-like"/>
    <property type="match status" value="1"/>
</dbReference>
<evidence type="ECO:0000313" key="3">
    <source>
        <dbReference type="Proteomes" id="UP000800092"/>
    </source>
</evidence>
<dbReference type="SUPFAM" id="SSF81383">
    <property type="entry name" value="F-box domain"/>
    <property type="match status" value="1"/>
</dbReference>
<evidence type="ECO:0000313" key="2">
    <source>
        <dbReference type="EMBL" id="KAF2230828.1"/>
    </source>
</evidence>
<dbReference type="EMBL" id="ML991835">
    <property type="protein sequence ID" value="KAF2230828.1"/>
    <property type="molecule type" value="Genomic_DNA"/>
</dbReference>
<feature type="domain" description="F-box" evidence="1">
    <location>
        <begin position="28"/>
        <end position="74"/>
    </location>
</feature>
<dbReference type="Gene3D" id="3.80.10.10">
    <property type="entry name" value="Ribonuclease Inhibitor"/>
    <property type="match status" value="1"/>
</dbReference>
<dbReference type="GO" id="GO:0019005">
    <property type="term" value="C:SCF ubiquitin ligase complex"/>
    <property type="evidence" value="ECO:0007669"/>
    <property type="project" value="TreeGrafter"/>
</dbReference>
<keyword evidence="3" id="KW-1185">Reference proteome</keyword>
<dbReference type="GO" id="GO:0031146">
    <property type="term" value="P:SCF-dependent proteasomal ubiquitin-dependent protein catabolic process"/>
    <property type="evidence" value="ECO:0007669"/>
    <property type="project" value="TreeGrafter"/>
</dbReference>
<protein>
    <recommendedName>
        <fullName evidence="1">F-box domain-containing protein</fullName>
    </recommendedName>
</protein>